<keyword evidence="2" id="KW-1133">Transmembrane helix</keyword>
<dbReference type="Proteomes" id="UP000655751">
    <property type="component" value="Unassembled WGS sequence"/>
</dbReference>
<dbReference type="RefSeq" id="WP_196151904.1">
    <property type="nucleotide sequence ID" value="NZ_JADMLG010000011.1"/>
</dbReference>
<feature type="transmembrane region" description="Helical" evidence="2">
    <location>
        <begin position="63"/>
        <end position="81"/>
    </location>
</feature>
<evidence type="ECO:0000256" key="2">
    <source>
        <dbReference type="SAM" id="Phobius"/>
    </source>
</evidence>
<comment type="caution">
    <text evidence="3">The sequence shown here is derived from an EMBL/GenBank/DDBJ whole genome shotgun (WGS) entry which is preliminary data.</text>
</comment>
<organism evidence="3 4">
    <name type="scientific">Nocardia bovistercoris</name>
    <dbReference type="NCBI Taxonomy" id="2785916"/>
    <lineage>
        <taxon>Bacteria</taxon>
        <taxon>Bacillati</taxon>
        <taxon>Actinomycetota</taxon>
        <taxon>Actinomycetes</taxon>
        <taxon>Mycobacteriales</taxon>
        <taxon>Nocardiaceae</taxon>
        <taxon>Nocardia</taxon>
    </lineage>
</organism>
<gene>
    <name evidence="3" type="ORF">IT779_25360</name>
</gene>
<protein>
    <submittedName>
        <fullName evidence="3">Uncharacterized protein</fullName>
    </submittedName>
</protein>
<accession>A0A931N6E2</accession>
<keyword evidence="2" id="KW-0472">Membrane</keyword>
<dbReference type="EMBL" id="JADMLG010000011">
    <property type="protein sequence ID" value="MBH0779603.1"/>
    <property type="molecule type" value="Genomic_DNA"/>
</dbReference>
<feature type="transmembrane region" description="Helical" evidence="2">
    <location>
        <begin position="128"/>
        <end position="149"/>
    </location>
</feature>
<keyword evidence="4" id="KW-1185">Reference proteome</keyword>
<keyword evidence="2" id="KW-0812">Transmembrane</keyword>
<sequence>MASPPGPKGPFDYSEYRTRRTDFSNAANSDAPTTRSTVFDEPTARVNSSLSESLSLSEGKPPVHWLLAAALGVAVGLVIAVSEGRSALAAAAWLLTGPLALGLLAVYTRADLVQRARFSYRPTALAGILYAAVLAGAAIGVLLSGWHFADWLARR</sequence>
<name>A0A931N6E2_9NOCA</name>
<reference evidence="3" key="1">
    <citation type="submission" date="2020-11" db="EMBL/GenBank/DDBJ databases">
        <title>Nocardia NEAU-351.nov., a novel actinomycete isolated from the cow dung.</title>
        <authorList>
            <person name="Zhang X."/>
        </authorList>
    </citation>
    <scope>NUCLEOTIDE SEQUENCE</scope>
    <source>
        <strain evidence="3">NEAU-351</strain>
    </source>
</reference>
<feature type="region of interest" description="Disordered" evidence="1">
    <location>
        <begin position="22"/>
        <end position="42"/>
    </location>
</feature>
<feature type="transmembrane region" description="Helical" evidence="2">
    <location>
        <begin position="87"/>
        <end position="107"/>
    </location>
</feature>
<proteinExistence type="predicted"/>
<feature type="compositionally biased region" description="Polar residues" evidence="1">
    <location>
        <begin position="23"/>
        <end position="37"/>
    </location>
</feature>
<evidence type="ECO:0000256" key="1">
    <source>
        <dbReference type="SAM" id="MobiDB-lite"/>
    </source>
</evidence>
<evidence type="ECO:0000313" key="4">
    <source>
        <dbReference type="Proteomes" id="UP000655751"/>
    </source>
</evidence>
<evidence type="ECO:0000313" key="3">
    <source>
        <dbReference type="EMBL" id="MBH0779603.1"/>
    </source>
</evidence>
<dbReference type="AlphaFoldDB" id="A0A931N6E2"/>